<feature type="binding site" description="covalent" evidence="9">
    <location>
        <position position="195"/>
    </location>
    <ligand>
        <name>heme c</name>
        <dbReference type="ChEBI" id="CHEBI:61717"/>
        <label>2</label>
    </ligand>
</feature>
<gene>
    <name evidence="13" type="ORF">BCL93_104148</name>
</gene>
<evidence type="ECO:0000259" key="12">
    <source>
        <dbReference type="PROSITE" id="PS51007"/>
    </source>
</evidence>
<feature type="domain" description="Cytochrome c" evidence="12">
    <location>
        <begin position="322"/>
        <end position="410"/>
    </location>
</feature>
<comment type="caution">
    <text evidence="13">The sequence shown here is derived from an EMBL/GenBank/DDBJ whole genome shotgun (WGS) entry which is preliminary data.</text>
</comment>
<dbReference type="Pfam" id="PF13442">
    <property type="entry name" value="Cytochrome_CBB3"/>
    <property type="match status" value="1"/>
</dbReference>
<feature type="binding site" description="axial binding residue" evidence="10">
    <location>
        <position position="196"/>
    </location>
    <ligand>
        <name>heme c</name>
        <dbReference type="ChEBI" id="CHEBI:61717"/>
        <label>2</label>
    </ligand>
    <ligandPart>
        <name>Fe</name>
        <dbReference type="ChEBI" id="CHEBI:18248"/>
    </ligandPart>
</feature>
<feature type="binding site" description="axial binding residue" evidence="10">
    <location>
        <position position="339"/>
    </location>
    <ligand>
        <name>heme c</name>
        <dbReference type="ChEBI" id="CHEBI:61717"/>
        <label>3</label>
    </ligand>
    <ligandPart>
        <name>Fe</name>
        <dbReference type="ChEBI" id="CHEBI:18248"/>
    </ligandPart>
</feature>
<comment type="cofactor">
    <cofactor evidence="9">
        <name>heme c</name>
        <dbReference type="ChEBI" id="CHEBI:61717"/>
    </cofactor>
    <text evidence="9">Binds 3 heme c groups covalently per subunit.</text>
</comment>
<organism evidence="13 14">
    <name type="scientific">Onishia taeanensis</name>
    <dbReference type="NCBI Taxonomy" id="284577"/>
    <lineage>
        <taxon>Bacteria</taxon>
        <taxon>Pseudomonadati</taxon>
        <taxon>Pseudomonadota</taxon>
        <taxon>Gammaproteobacteria</taxon>
        <taxon>Oceanospirillales</taxon>
        <taxon>Halomonadaceae</taxon>
        <taxon>Onishia</taxon>
    </lineage>
</organism>
<feature type="chain" id="PRO_5016374775" evidence="11">
    <location>
        <begin position="24"/>
        <end position="431"/>
    </location>
</feature>
<sequence>MTRFAKWSSVLPTLALAATTAYAQQPVDDAQVEKGAYLAKAGDCTACHTAPEGEPFAGGLPMSTPVGTIYSTNITPDKETGIGRYTVEDFANALRNGEARDGHQLYPAMPYPSFSTLTDEDVEALYAYFQHGVEPVAKENRDSDISWPLNMRWPLNIWAWVFAPDEVGFTPDASQSDEWNRGAYLVEGLGHCGTCHTPRGIAFQEKGYEAGDEDYLAGAELDGWYAFNITSDEDHGVGDWSDEQLVTYLESGSVPGKAQAAGPMGEAIEHSLRFLKRDDLQAIATYLKSVPAVSEAGPSRFTQGQPADDVARLRGVDLTEDAPQDQGARLYLGACASCHGASGQGSQDGHYPPLINNSVMGSTHLGNLTQVVLHGIQRETNDGELLMPALDQDISNDEAASLMAYLVEQFGYPDAEAPSAERIAELREAEH</sequence>
<keyword evidence="3 9" id="KW-0349">Heme</keyword>
<feature type="binding site" description="covalent" evidence="9">
    <location>
        <position position="192"/>
    </location>
    <ligand>
        <name>heme c</name>
        <dbReference type="ChEBI" id="CHEBI:61717"/>
        <label>2</label>
    </ligand>
</feature>
<dbReference type="Pfam" id="PF00034">
    <property type="entry name" value="Cytochrom_C"/>
    <property type="match status" value="1"/>
</dbReference>
<feature type="binding site" description="covalent" evidence="9">
    <location>
        <position position="47"/>
    </location>
    <ligand>
        <name>heme c</name>
        <dbReference type="ChEBI" id="CHEBI:61717"/>
        <label>1</label>
    </ligand>
</feature>
<evidence type="ECO:0000256" key="2">
    <source>
        <dbReference type="ARBA" id="ARBA00022475"/>
    </source>
</evidence>
<comment type="subcellular location">
    <subcellularLocation>
        <location evidence="1">Cell membrane</location>
    </subcellularLocation>
</comment>
<feature type="binding site" description="covalent" evidence="9">
    <location>
        <position position="44"/>
    </location>
    <ligand>
        <name>heme c</name>
        <dbReference type="ChEBI" id="CHEBI:61717"/>
        <label>1</label>
    </ligand>
</feature>
<keyword evidence="5 11" id="KW-0732">Signal</keyword>
<dbReference type="InterPro" id="IPR009056">
    <property type="entry name" value="Cyt_c-like_dom"/>
</dbReference>
<evidence type="ECO:0000256" key="3">
    <source>
        <dbReference type="ARBA" id="ARBA00022617"/>
    </source>
</evidence>
<keyword evidence="2" id="KW-1003">Cell membrane</keyword>
<keyword evidence="8" id="KW-0472">Membrane</keyword>
<dbReference type="SUPFAM" id="SSF46626">
    <property type="entry name" value="Cytochrome c"/>
    <property type="match status" value="3"/>
</dbReference>
<keyword evidence="7 10" id="KW-0408">Iron</keyword>
<dbReference type="GO" id="GO:0005886">
    <property type="term" value="C:plasma membrane"/>
    <property type="evidence" value="ECO:0007669"/>
    <property type="project" value="UniProtKB-SubCell"/>
</dbReference>
<evidence type="ECO:0000256" key="11">
    <source>
        <dbReference type="SAM" id="SignalP"/>
    </source>
</evidence>
<dbReference type="GO" id="GO:0020037">
    <property type="term" value="F:heme binding"/>
    <property type="evidence" value="ECO:0007669"/>
    <property type="project" value="InterPro"/>
</dbReference>
<feature type="domain" description="Cytochrome c" evidence="12">
    <location>
        <begin position="177"/>
        <end position="291"/>
    </location>
</feature>
<keyword evidence="6" id="KW-0677">Repeat</keyword>
<evidence type="ECO:0000256" key="4">
    <source>
        <dbReference type="ARBA" id="ARBA00022723"/>
    </source>
</evidence>
<evidence type="ECO:0000313" key="14">
    <source>
        <dbReference type="Proteomes" id="UP000249700"/>
    </source>
</evidence>
<dbReference type="EMBL" id="QLSX01000004">
    <property type="protein sequence ID" value="RAR62171.1"/>
    <property type="molecule type" value="Genomic_DNA"/>
</dbReference>
<dbReference type="PANTHER" id="PTHR35008">
    <property type="entry name" value="BLL4482 PROTEIN-RELATED"/>
    <property type="match status" value="1"/>
</dbReference>
<dbReference type="PANTHER" id="PTHR35008:SF8">
    <property type="entry name" value="ALCOHOL DEHYDROGENASE CYTOCHROME C SUBUNIT"/>
    <property type="match status" value="1"/>
</dbReference>
<keyword evidence="4 10" id="KW-0479">Metal-binding</keyword>
<feature type="signal peptide" evidence="11">
    <location>
        <begin position="1"/>
        <end position="23"/>
    </location>
</feature>
<dbReference type="AlphaFoldDB" id="A0A328XSH3"/>
<evidence type="ECO:0000256" key="8">
    <source>
        <dbReference type="ARBA" id="ARBA00023136"/>
    </source>
</evidence>
<dbReference type="PROSITE" id="PS51007">
    <property type="entry name" value="CYTC"/>
    <property type="match status" value="3"/>
</dbReference>
<dbReference type="InterPro" id="IPR051459">
    <property type="entry name" value="Cytochrome_c-type_DH"/>
</dbReference>
<proteinExistence type="predicted"/>
<evidence type="ECO:0000313" key="13">
    <source>
        <dbReference type="EMBL" id="RAR62171.1"/>
    </source>
</evidence>
<protein>
    <submittedName>
        <fullName evidence="13">Mono/diheme cytochrome c family protein</fullName>
    </submittedName>
</protein>
<feature type="binding site" description="axial binding residue" evidence="10">
    <location>
        <position position="48"/>
    </location>
    <ligand>
        <name>heme c</name>
        <dbReference type="ChEBI" id="CHEBI:61717"/>
        <label>1</label>
    </ligand>
    <ligandPart>
        <name>Fe</name>
        <dbReference type="ChEBI" id="CHEBI:18248"/>
    </ligandPart>
</feature>
<dbReference type="GO" id="GO:0016614">
    <property type="term" value="F:oxidoreductase activity, acting on CH-OH group of donors"/>
    <property type="evidence" value="ECO:0007669"/>
    <property type="project" value="InterPro"/>
</dbReference>
<dbReference type="Gene3D" id="1.10.760.10">
    <property type="entry name" value="Cytochrome c-like domain"/>
    <property type="match status" value="2"/>
</dbReference>
<dbReference type="OrthoDB" id="6073217at2"/>
<feature type="binding site" description="covalent" evidence="9">
    <location>
        <position position="338"/>
    </location>
    <ligand>
        <name>heme c</name>
        <dbReference type="ChEBI" id="CHEBI:61717"/>
        <label>3</label>
    </ligand>
</feature>
<evidence type="ECO:0000256" key="9">
    <source>
        <dbReference type="PIRSR" id="PIRSR000018-50"/>
    </source>
</evidence>
<evidence type="ECO:0000256" key="7">
    <source>
        <dbReference type="ARBA" id="ARBA00023004"/>
    </source>
</evidence>
<feature type="domain" description="Cytochrome c" evidence="12">
    <location>
        <begin position="30"/>
        <end position="133"/>
    </location>
</feature>
<feature type="binding site" description="covalent" evidence="9">
    <location>
        <position position="335"/>
    </location>
    <ligand>
        <name>heme c</name>
        <dbReference type="ChEBI" id="CHEBI:61717"/>
        <label>3</label>
    </ligand>
</feature>
<dbReference type="InterPro" id="IPR036909">
    <property type="entry name" value="Cyt_c-like_dom_sf"/>
</dbReference>
<evidence type="ECO:0000256" key="1">
    <source>
        <dbReference type="ARBA" id="ARBA00004236"/>
    </source>
</evidence>
<name>A0A328XSH3_9GAMM</name>
<evidence type="ECO:0000256" key="6">
    <source>
        <dbReference type="ARBA" id="ARBA00022737"/>
    </source>
</evidence>
<evidence type="ECO:0000256" key="10">
    <source>
        <dbReference type="PIRSR" id="PIRSR000018-51"/>
    </source>
</evidence>
<dbReference type="GO" id="GO:0009055">
    <property type="term" value="F:electron transfer activity"/>
    <property type="evidence" value="ECO:0007669"/>
    <property type="project" value="InterPro"/>
</dbReference>
<evidence type="ECO:0000256" key="5">
    <source>
        <dbReference type="ARBA" id="ARBA00022729"/>
    </source>
</evidence>
<dbReference type="RefSeq" id="WP_112054646.1">
    <property type="nucleotide sequence ID" value="NZ_QLSX01000004.1"/>
</dbReference>
<dbReference type="Proteomes" id="UP000249700">
    <property type="component" value="Unassembled WGS sequence"/>
</dbReference>
<dbReference type="GO" id="GO:0005506">
    <property type="term" value="F:iron ion binding"/>
    <property type="evidence" value="ECO:0007669"/>
    <property type="project" value="InterPro"/>
</dbReference>
<accession>A0A328XSH3</accession>
<reference evidence="13 14" key="1">
    <citation type="submission" date="2018-06" db="EMBL/GenBank/DDBJ databases">
        <title>Comparative analysis of microorganisms from saline springs in Andes Mountain Range, Colombia.</title>
        <authorList>
            <person name="Rubin E."/>
        </authorList>
    </citation>
    <scope>NUCLEOTIDE SEQUENCE [LARGE SCALE GENOMIC DNA]</scope>
    <source>
        <strain evidence="13 14">USBA-857</strain>
    </source>
</reference>
<dbReference type="PIRSF" id="PIRSF000018">
    <property type="entry name" value="Mb_ADH_cyt_c"/>
    <property type="match status" value="1"/>
</dbReference>
<dbReference type="InterPro" id="IPR014353">
    <property type="entry name" value="Membr-bd_ADH_cyt_c"/>
</dbReference>